<dbReference type="SUPFAM" id="SSF56214">
    <property type="entry name" value="4'-phosphopantetheinyl transferase"/>
    <property type="match status" value="1"/>
</dbReference>
<comment type="caution">
    <text evidence="2">The sequence shown here is derived from an EMBL/GenBank/DDBJ whole genome shotgun (WGS) entry which is preliminary data.</text>
</comment>
<dbReference type="RefSeq" id="WP_344103440.1">
    <property type="nucleotide sequence ID" value="NZ_BAAANL010000005.1"/>
</dbReference>
<keyword evidence="3" id="KW-1185">Reference proteome</keyword>
<name>A0ABN2NFS7_9MICO</name>
<proteinExistence type="predicted"/>
<evidence type="ECO:0000313" key="2">
    <source>
        <dbReference type="EMBL" id="GAA1866371.1"/>
    </source>
</evidence>
<dbReference type="InterPro" id="IPR036736">
    <property type="entry name" value="ACP-like_sf"/>
</dbReference>
<dbReference type="Gene3D" id="3.90.470.20">
    <property type="entry name" value="4'-phosphopantetheinyl transferase domain"/>
    <property type="match status" value="2"/>
</dbReference>
<accession>A0ABN2NFS7</accession>
<dbReference type="InterPro" id="IPR009081">
    <property type="entry name" value="PP-bd_ACP"/>
</dbReference>
<dbReference type="Pfam" id="PF00550">
    <property type="entry name" value="PP-binding"/>
    <property type="match status" value="1"/>
</dbReference>
<dbReference type="PROSITE" id="PS50075">
    <property type="entry name" value="CARRIER"/>
    <property type="match status" value="1"/>
</dbReference>
<protein>
    <recommendedName>
        <fullName evidence="1">Carrier domain-containing protein</fullName>
    </recommendedName>
</protein>
<reference evidence="2 3" key="1">
    <citation type="journal article" date="2019" name="Int. J. Syst. Evol. Microbiol.">
        <title>The Global Catalogue of Microorganisms (GCM) 10K type strain sequencing project: providing services to taxonomists for standard genome sequencing and annotation.</title>
        <authorList>
            <consortium name="The Broad Institute Genomics Platform"/>
            <consortium name="The Broad Institute Genome Sequencing Center for Infectious Disease"/>
            <person name="Wu L."/>
            <person name="Ma J."/>
        </authorList>
    </citation>
    <scope>NUCLEOTIDE SEQUENCE [LARGE SCALE GENOMIC DNA]</scope>
    <source>
        <strain evidence="2 3">JCM 14326</strain>
    </source>
</reference>
<dbReference type="Gene3D" id="1.10.1200.10">
    <property type="entry name" value="ACP-like"/>
    <property type="match status" value="1"/>
</dbReference>
<dbReference type="InterPro" id="IPR037143">
    <property type="entry name" value="4-PPantetheinyl_Trfase_dom_sf"/>
</dbReference>
<evidence type="ECO:0000259" key="1">
    <source>
        <dbReference type="PROSITE" id="PS50075"/>
    </source>
</evidence>
<gene>
    <name evidence="2" type="ORF">GCM10009751_25650</name>
</gene>
<feature type="domain" description="Carrier" evidence="1">
    <location>
        <begin position="223"/>
        <end position="298"/>
    </location>
</feature>
<dbReference type="Proteomes" id="UP001501094">
    <property type="component" value="Unassembled WGS sequence"/>
</dbReference>
<organism evidence="2 3">
    <name type="scientific">Myceligenerans crystallogenes</name>
    <dbReference type="NCBI Taxonomy" id="316335"/>
    <lineage>
        <taxon>Bacteria</taxon>
        <taxon>Bacillati</taxon>
        <taxon>Actinomycetota</taxon>
        <taxon>Actinomycetes</taxon>
        <taxon>Micrococcales</taxon>
        <taxon>Promicromonosporaceae</taxon>
        <taxon>Myceligenerans</taxon>
    </lineage>
</organism>
<sequence>MRPSTVVLTCDGEIARGDERRAARALAVQAVRVLTGSWSPVRLRSRAGRRPLGTQDGRRVWVSWSHSRQGVAAAASTRPVGVDIEACRPLREPGPIAERLATAGLAGRAGEPCSVLDGWVALESGLKALGVGLALPLRRVRFRDAALELDGRATGLRRTALPGHGRLHHTSVVHHGTPADLVHVVARSAGPVPDHHLDGARPGAVPSFPLSTTSTQEEVMAVALDKEELRHLIADTIDQDVEDVTDEASFTDDLDVDSLMALEVTMVLERRYKVKLKEERLPEVTSLQAAYNLLSEELEKTA</sequence>
<dbReference type="EMBL" id="BAAANL010000005">
    <property type="protein sequence ID" value="GAA1866371.1"/>
    <property type="molecule type" value="Genomic_DNA"/>
</dbReference>
<dbReference type="SUPFAM" id="SSF47336">
    <property type="entry name" value="ACP-like"/>
    <property type="match status" value="1"/>
</dbReference>
<evidence type="ECO:0000313" key="3">
    <source>
        <dbReference type="Proteomes" id="UP001501094"/>
    </source>
</evidence>